<evidence type="ECO:0000313" key="2">
    <source>
        <dbReference type="Proteomes" id="UP000828048"/>
    </source>
</evidence>
<keyword evidence="2" id="KW-1185">Reference proteome</keyword>
<comment type="caution">
    <text evidence="1">The sequence shown here is derived from an EMBL/GenBank/DDBJ whole genome shotgun (WGS) entry which is preliminary data.</text>
</comment>
<dbReference type="Proteomes" id="UP000828048">
    <property type="component" value="Chromosome 4"/>
</dbReference>
<evidence type="ECO:0000313" key="1">
    <source>
        <dbReference type="EMBL" id="KAH7861701.1"/>
    </source>
</evidence>
<dbReference type="EMBL" id="CM037154">
    <property type="protein sequence ID" value="KAH7861701.1"/>
    <property type="molecule type" value="Genomic_DNA"/>
</dbReference>
<name>A0ACB7Z715_9ERIC</name>
<sequence>MIYPKLLLRTSARIKDLCLLLSSLLIFYLLLHPLHPTTTPSSLPLPTSLPPTPTTQLHHLLFSVASCSRSFPTRKPYLRLWYTPNTTRAYLFLDRLHDPNNPDDPTLPPTIISQDTSHFPYTFPRGSRSAIRVARIVKESVDRLNDTSGVVRWFVFGDDDTVFVTANLVSTLAKYDHEKWYYIGSGSEGYEENFGNSLGMAFGGGGFAISGSLARALAGVLDSCLVRYPHLYGSDARIFSCLSELGVELTREPGFHQVCTLYNFVVEEFLLFLSCC</sequence>
<gene>
    <name evidence="1" type="ORF">Vadar_029534</name>
</gene>
<reference evidence="1 2" key="1">
    <citation type="journal article" date="2021" name="Hortic Res">
        <title>High-quality reference genome and annotation aids understanding of berry development for evergreen blueberry (Vaccinium darrowii).</title>
        <authorList>
            <person name="Yu J."/>
            <person name="Hulse-Kemp A.M."/>
            <person name="Babiker E."/>
            <person name="Staton M."/>
        </authorList>
    </citation>
    <scope>NUCLEOTIDE SEQUENCE [LARGE SCALE GENOMIC DNA]</scope>
    <source>
        <strain evidence="2">cv. NJ 8807/NJ 8810</strain>
        <tissue evidence="1">Young leaf</tissue>
    </source>
</reference>
<proteinExistence type="predicted"/>
<protein>
    <submittedName>
        <fullName evidence="1">Uncharacterized protein</fullName>
    </submittedName>
</protein>
<organism evidence="1 2">
    <name type="scientific">Vaccinium darrowii</name>
    <dbReference type="NCBI Taxonomy" id="229202"/>
    <lineage>
        <taxon>Eukaryota</taxon>
        <taxon>Viridiplantae</taxon>
        <taxon>Streptophyta</taxon>
        <taxon>Embryophyta</taxon>
        <taxon>Tracheophyta</taxon>
        <taxon>Spermatophyta</taxon>
        <taxon>Magnoliopsida</taxon>
        <taxon>eudicotyledons</taxon>
        <taxon>Gunneridae</taxon>
        <taxon>Pentapetalae</taxon>
        <taxon>asterids</taxon>
        <taxon>Ericales</taxon>
        <taxon>Ericaceae</taxon>
        <taxon>Vaccinioideae</taxon>
        <taxon>Vaccinieae</taxon>
        <taxon>Vaccinium</taxon>
    </lineage>
</organism>
<accession>A0ACB7Z715</accession>